<name>A0A9D5BLW4_PEA</name>
<organism evidence="1 2">
    <name type="scientific">Pisum sativum</name>
    <name type="common">Garden pea</name>
    <name type="synonym">Lathyrus oleraceus</name>
    <dbReference type="NCBI Taxonomy" id="3888"/>
    <lineage>
        <taxon>Eukaryota</taxon>
        <taxon>Viridiplantae</taxon>
        <taxon>Streptophyta</taxon>
        <taxon>Embryophyta</taxon>
        <taxon>Tracheophyta</taxon>
        <taxon>Spermatophyta</taxon>
        <taxon>Magnoliopsida</taxon>
        <taxon>eudicotyledons</taxon>
        <taxon>Gunneridae</taxon>
        <taxon>Pentapetalae</taxon>
        <taxon>rosids</taxon>
        <taxon>fabids</taxon>
        <taxon>Fabales</taxon>
        <taxon>Fabaceae</taxon>
        <taxon>Papilionoideae</taxon>
        <taxon>50 kb inversion clade</taxon>
        <taxon>NPAAA clade</taxon>
        <taxon>Hologalegina</taxon>
        <taxon>IRL clade</taxon>
        <taxon>Fabeae</taxon>
        <taxon>Lathyrus</taxon>
    </lineage>
</organism>
<evidence type="ECO:0000313" key="2">
    <source>
        <dbReference type="Proteomes" id="UP001058974"/>
    </source>
</evidence>
<dbReference type="AlphaFoldDB" id="A0A9D5BLW4"/>
<protein>
    <submittedName>
        <fullName evidence="1">Uncharacterized protein</fullName>
    </submittedName>
</protein>
<accession>A0A9D5BLW4</accession>
<reference evidence="1 2" key="1">
    <citation type="journal article" date="2022" name="Nat. Genet.">
        <title>Improved pea reference genome and pan-genome highlight genomic features and evolutionary characteristics.</title>
        <authorList>
            <person name="Yang T."/>
            <person name="Liu R."/>
            <person name="Luo Y."/>
            <person name="Hu S."/>
            <person name="Wang D."/>
            <person name="Wang C."/>
            <person name="Pandey M.K."/>
            <person name="Ge S."/>
            <person name="Xu Q."/>
            <person name="Li N."/>
            <person name="Li G."/>
            <person name="Huang Y."/>
            <person name="Saxena R.K."/>
            <person name="Ji Y."/>
            <person name="Li M."/>
            <person name="Yan X."/>
            <person name="He Y."/>
            <person name="Liu Y."/>
            <person name="Wang X."/>
            <person name="Xiang C."/>
            <person name="Varshney R.K."/>
            <person name="Ding H."/>
            <person name="Gao S."/>
            <person name="Zong X."/>
        </authorList>
    </citation>
    <scope>NUCLEOTIDE SEQUENCE [LARGE SCALE GENOMIC DNA]</scope>
    <source>
        <strain evidence="1 2">cv. Zhongwan 6</strain>
    </source>
</reference>
<dbReference type="EMBL" id="JAMSHJ010000001">
    <property type="protein sequence ID" value="KAI5446174.1"/>
    <property type="molecule type" value="Genomic_DNA"/>
</dbReference>
<gene>
    <name evidence="1" type="ORF">KIW84_014143</name>
</gene>
<sequence length="253" mass="28868">MSPRSEEKGKGKACRTRFIVEEVLDSYMFIPMPLSSQVPRPPMHLTPLLVHHTSPPMHSTSSIFGSFTGLLSTPYFSSLPPISVIGFISPPEYTPIMHPNTPHPTYFPMPSILVPSHQAVSSITKVIKEKYNKFWPTYGALSNKEKEDGFKLFQEEYDRRLAITISKHPELLSSPLGYPVDSCLGFRTWYDVAQLVGRGKMKECMVLEAHTEPALEAATRNAEMEEMRRIQTEMEKELRRKTTEYEKAMRVCK</sequence>
<proteinExistence type="predicted"/>
<dbReference type="Gramene" id="Psat01G0414300-T1">
    <property type="protein sequence ID" value="KAI5446174.1"/>
    <property type="gene ID" value="KIW84_014143"/>
</dbReference>
<comment type="caution">
    <text evidence="1">The sequence shown here is derived from an EMBL/GenBank/DDBJ whole genome shotgun (WGS) entry which is preliminary data.</text>
</comment>
<keyword evidence="2" id="KW-1185">Reference proteome</keyword>
<evidence type="ECO:0000313" key="1">
    <source>
        <dbReference type="EMBL" id="KAI5446174.1"/>
    </source>
</evidence>
<dbReference type="Proteomes" id="UP001058974">
    <property type="component" value="Chromosome 1"/>
</dbReference>